<evidence type="ECO:0000313" key="1">
    <source>
        <dbReference type="EMBL" id="TMQ79258.1"/>
    </source>
</evidence>
<dbReference type="EMBL" id="VCKW01000615">
    <property type="protein sequence ID" value="TMQ79258.1"/>
    <property type="molecule type" value="Genomic_DNA"/>
</dbReference>
<sequence>MSRPQGSARLADATEGLEQARVLDRVVRTLSMAVRRTLPPGPVKDALH</sequence>
<feature type="non-terminal residue" evidence="1">
    <location>
        <position position="48"/>
    </location>
</feature>
<organism evidence="1 2">
    <name type="scientific">Actinomadura soli</name>
    <dbReference type="NCBI Taxonomy" id="2508997"/>
    <lineage>
        <taxon>Bacteria</taxon>
        <taxon>Bacillati</taxon>
        <taxon>Actinomycetota</taxon>
        <taxon>Actinomycetes</taxon>
        <taxon>Streptosporangiales</taxon>
        <taxon>Thermomonosporaceae</taxon>
        <taxon>Actinomadura</taxon>
    </lineage>
</organism>
<keyword evidence="2" id="KW-1185">Reference proteome</keyword>
<reference evidence="1 2" key="1">
    <citation type="submission" date="2019-05" db="EMBL/GenBank/DDBJ databases">
        <title>Draft genome sequence of Actinomadura sp. 14C53.</title>
        <authorList>
            <person name="Saricaoglu S."/>
            <person name="Isik K."/>
        </authorList>
    </citation>
    <scope>NUCLEOTIDE SEQUENCE [LARGE SCALE GENOMIC DNA]</scope>
    <source>
        <strain evidence="1 2">14C53</strain>
    </source>
</reference>
<comment type="caution">
    <text evidence="1">The sequence shown here is derived from an EMBL/GenBank/DDBJ whole genome shotgun (WGS) entry which is preliminary data.</text>
</comment>
<dbReference type="Proteomes" id="UP000309174">
    <property type="component" value="Unassembled WGS sequence"/>
</dbReference>
<name>A0A5C4IYX9_9ACTN</name>
<dbReference type="AlphaFoldDB" id="A0A5C4IYX9"/>
<accession>A0A5C4IYX9</accession>
<evidence type="ECO:0000313" key="2">
    <source>
        <dbReference type="Proteomes" id="UP000309174"/>
    </source>
</evidence>
<proteinExistence type="predicted"/>
<gene>
    <name evidence="1" type="ORF">ETD83_42155</name>
</gene>
<protein>
    <submittedName>
        <fullName evidence="1">(2Fe-2S)-binding protein</fullName>
    </submittedName>
</protein>